<reference evidence="1 2" key="1">
    <citation type="submission" date="2020-07" db="EMBL/GenBank/DDBJ databases">
        <title>Sequencing the genomes of 1000 actinobacteria strains.</title>
        <authorList>
            <person name="Klenk H.-P."/>
        </authorList>
    </citation>
    <scope>NUCLEOTIDE SEQUENCE [LARGE SCALE GENOMIC DNA]</scope>
    <source>
        <strain evidence="1 2">DSM 15165</strain>
    </source>
</reference>
<gene>
    <name evidence="1" type="ORF">HNR13_003207</name>
</gene>
<dbReference type="RefSeq" id="WP_179607379.1">
    <property type="nucleotide sequence ID" value="NZ_BAABEH010000001.1"/>
</dbReference>
<protein>
    <recommendedName>
        <fullName evidence="3">SIR2-like domain-containing protein</fullName>
    </recommendedName>
</protein>
<organism evidence="1 2">
    <name type="scientific">Leifsonia shinshuensis</name>
    <dbReference type="NCBI Taxonomy" id="150026"/>
    <lineage>
        <taxon>Bacteria</taxon>
        <taxon>Bacillati</taxon>
        <taxon>Actinomycetota</taxon>
        <taxon>Actinomycetes</taxon>
        <taxon>Micrococcales</taxon>
        <taxon>Microbacteriaceae</taxon>
        <taxon>Leifsonia</taxon>
    </lineage>
</organism>
<dbReference type="AlphaFoldDB" id="A0A853D1M0"/>
<comment type="caution">
    <text evidence="1">The sequence shown here is derived from an EMBL/GenBank/DDBJ whole genome shotgun (WGS) entry which is preliminary data.</text>
</comment>
<name>A0A853D1M0_9MICO</name>
<dbReference type="EMBL" id="JACCFL010000001">
    <property type="protein sequence ID" value="NYJ24920.1"/>
    <property type="molecule type" value="Genomic_DNA"/>
</dbReference>
<accession>A0A853D1M0</accession>
<proteinExistence type="predicted"/>
<sequence>MTVAQRPRPVYVLGAGFSRAVSAAMPLTDELGATVKSRLRGLILEDLSPDMTFEDWLSLRVAELPFLQGWDVSRRRADAERVIAEIASVLDERVAQATSEACPEWLIQLVGLWHAERAVVITFNYDTLVERAVNQAQMVAIERGRSAMVFADQVVTPAPPGPPALMRADEAVPVAGSFTLMKLHGSLNWYWSAGDPTGSTLTRTRERGLFGAQSLIEEATDFGGTRTLDRFLIPPVSIKNEYYSPYLTHTLWRSAFQALQSAGRLTLMGYSMPKTDQVGTQLLVPIPPSAAVEVVDVGPGEPDDRMSLISRASRLNGSNPLSWSGPSCLPAYVAHRVGDAAAGLRMELQGGDLENVLVAFPVGKGLNATPTLFTLVDAHEGELQVADLDNNGINRSEMPPIEMSLQIQPRGRYSLEQFMTVGRLRSYLAAGHRPMIRSAYGRSSAVGAEALRIGPWDLTVLAHIPLS</sequence>
<evidence type="ECO:0000313" key="1">
    <source>
        <dbReference type="EMBL" id="NYJ24920.1"/>
    </source>
</evidence>
<dbReference type="Proteomes" id="UP000578352">
    <property type="component" value="Unassembled WGS sequence"/>
</dbReference>
<evidence type="ECO:0008006" key="3">
    <source>
        <dbReference type="Google" id="ProtNLM"/>
    </source>
</evidence>
<evidence type="ECO:0000313" key="2">
    <source>
        <dbReference type="Proteomes" id="UP000578352"/>
    </source>
</evidence>